<dbReference type="EMBL" id="ATMH01005876">
    <property type="protein sequence ID" value="EPY27188.1"/>
    <property type="molecule type" value="Genomic_DNA"/>
</dbReference>
<proteinExistence type="predicted"/>
<keyword evidence="4" id="KW-1185">Reference proteome</keyword>
<keyword evidence="1" id="KW-1133">Transmembrane helix</keyword>
<dbReference type="AlphaFoldDB" id="S9UE45"/>
<keyword evidence="2" id="KW-0732">Signal</keyword>
<protein>
    <submittedName>
        <fullName evidence="3">Uncharacterized protein</fullName>
    </submittedName>
</protein>
<keyword evidence="1" id="KW-0812">Transmembrane</keyword>
<sequence length="270" mass="30114">MFRLVIIFSVLALSVVSGVTQPTGPWEVRMLVPGRSPIPPSFHLHHRAGELVGEGVQRSRIETIFDAAAQRLGLITAYDEEANTCTAYVPAACNAHASIRITDTFWQERFPFSALRAERVLKRQFLPPLPLGDVVDRCSCLSNLTWGIDSAEALMMGVNSFVLLLNVTLDSTAPEKGHCVAALELIRRVPLAEASSTKSSFFGPVVMLCVVIVVKFLPRYVLQKTGQINRESFTKRTPHQLSKAQRDHLLKRQEDLIAKMKAHDRENKEK</sequence>
<dbReference type="Proteomes" id="UP000015354">
    <property type="component" value="Unassembled WGS sequence"/>
</dbReference>
<feature type="transmembrane region" description="Helical" evidence="1">
    <location>
        <begin position="201"/>
        <end position="222"/>
    </location>
</feature>
<feature type="signal peptide" evidence="2">
    <location>
        <begin position="1"/>
        <end position="18"/>
    </location>
</feature>
<gene>
    <name evidence="3" type="ORF">STCU_05876</name>
</gene>
<organism evidence="3 4">
    <name type="scientific">Strigomonas culicis</name>
    <dbReference type="NCBI Taxonomy" id="28005"/>
    <lineage>
        <taxon>Eukaryota</taxon>
        <taxon>Discoba</taxon>
        <taxon>Euglenozoa</taxon>
        <taxon>Kinetoplastea</taxon>
        <taxon>Metakinetoplastina</taxon>
        <taxon>Trypanosomatida</taxon>
        <taxon>Trypanosomatidae</taxon>
        <taxon>Strigomonadinae</taxon>
        <taxon>Strigomonas</taxon>
    </lineage>
</organism>
<comment type="caution">
    <text evidence="3">The sequence shown here is derived from an EMBL/GenBank/DDBJ whole genome shotgun (WGS) entry which is preliminary data.</text>
</comment>
<reference evidence="3 4" key="1">
    <citation type="journal article" date="2013" name="PLoS ONE">
        <title>Predicting the Proteins of Angomonas deanei, Strigomonas culicis and Their Respective Endosymbionts Reveals New Aspects of the Trypanosomatidae Family.</title>
        <authorList>
            <person name="Motta M.C."/>
            <person name="Martins A.C."/>
            <person name="de Souza S.S."/>
            <person name="Catta-Preta C.M."/>
            <person name="Silva R."/>
            <person name="Klein C.C."/>
            <person name="de Almeida L.G."/>
            <person name="de Lima Cunha O."/>
            <person name="Ciapina L.P."/>
            <person name="Brocchi M."/>
            <person name="Colabardini A.C."/>
            <person name="de Araujo Lima B."/>
            <person name="Machado C.R."/>
            <person name="de Almeida Soares C.M."/>
            <person name="Probst C.M."/>
            <person name="de Menezes C.B."/>
            <person name="Thompson C.E."/>
            <person name="Bartholomeu D.C."/>
            <person name="Gradia D.F."/>
            <person name="Pavoni D.P."/>
            <person name="Grisard E.C."/>
            <person name="Fantinatti-Garboggini F."/>
            <person name="Marchini F.K."/>
            <person name="Rodrigues-Luiz G.F."/>
            <person name="Wagner G."/>
            <person name="Goldman G.H."/>
            <person name="Fietto J.L."/>
            <person name="Elias M.C."/>
            <person name="Goldman M.H."/>
            <person name="Sagot M.F."/>
            <person name="Pereira M."/>
            <person name="Stoco P.H."/>
            <person name="de Mendonca-Neto R.P."/>
            <person name="Teixeira S.M."/>
            <person name="Maciel T.E."/>
            <person name="de Oliveira Mendes T.A."/>
            <person name="Urmenyi T.P."/>
            <person name="de Souza W."/>
            <person name="Schenkman S."/>
            <person name="de Vasconcelos A.T."/>
        </authorList>
    </citation>
    <scope>NUCLEOTIDE SEQUENCE [LARGE SCALE GENOMIC DNA]</scope>
</reference>
<dbReference type="OrthoDB" id="271989at2759"/>
<name>S9UE45_9TRYP</name>
<evidence type="ECO:0000256" key="1">
    <source>
        <dbReference type="SAM" id="Phobius"/>
    </source>
</evidence>
<evidence type="ECO:0000313" key="4">
    <source>
        <dbReference type="Proteomes" id="UP000015354"/>
    </source>
</evidence>
<feature type="chain" id="PRO_5004557925" evidence="2">
    <location>
        <begin position="19"/>
        <end position="270"/>
    </location>
</feature>
<evidence type="ECO:0000256" key="2">
    <source>
        <dbReference type="SAM" id="SignalP"/>
    </source>
</evidence>
<keyword evidence="1" id="KW-0472">Membrane</keyword>
<evidence type="ECO:0000313" key="3">
    <source>
        <dbReference type="EMBL" id="EPY27188.1"/>
    </source>
</evidence>
<accession>S9UE45</accession>